<keyword evidence="1" id="KW-0812">Transmembrane</keyword>
<reference evidence="2 3" key="1">
    <citation type="submission" date="2016-10" db="EMBL/GenBank/DDBJ databases">
        <authorList>
            <person name="de Groot N.N."/>
        </authorList>
    </citation>
    <scope>NUCLEOTIDE SEQUENCE [LARGE SCALE GENOMIC DNA]</scope>
    <source>
        <strain evidence="2 3">CGMCC 1.6502</strain>
    </source>
</reference>
<dbReference type="STRING" id="407036.SAMN05216243_1951"/>
<evidence type="ECO:0000256" key="1">
    <source>
        <dbReference type="SAM" id="Phobius"/>
    </source>
</evidence>
<organism evidence="2 3">
    <name type="scientific">Sediminibacillus albus</name>
    <dbReference type="NCBI Taxonomy" id="407036"/>
    <lineage>
        <taxon>Bacteria</taxon>
        <taxon>Bacillati</taxon>
        <taxon>Bacillota</taxon>
        <taxon>Bacilli</taxon>
        <taxon>Bacillales</taxon>
        <taxon>Bacillaceae</taxon>
        <taxon>Sediminibacillus</taxon>
    </lineage>
</organism>
<protein>
    <submittedName>
        <fullName evidence="2">Uncharacterized protein</fullName>
    </submittedName>
</protein>
<name>A0A1G8Z1N0_9BACI</name>
<proteinExistence type="predicted"/>
<dbReference type="AlphaFoldDB" id="A0A1G8Z1N0"/>
<dbReference type="EMBL" id="FNFL01000002">
    <property type="protein sequence ID" value="SDK09012.1"/>
    <property type="molecule type" value="Genomic_DNA"/>
</dbReference>
<evidence type="ECO:0000313" key="3">
    <source>
        <dbReference type="Proteomes" id="UP000198694"/>
    </source>
</evidence>
<sequence>MTILSFLLFIKILLVSPLIIYLYPMDENPLRIFVPGKETIRKHPLMTTAHLEHGENGHLPSDLAK</sequence>
<dbReference type="Proteomes" id="UP000198694">
    <property type="component" value="Unassembled WGS sequence"/>
</dbReference>
<keyword evidence="3" id="KW-1185">Reference proteome</keyword>
<gene>
    <name evidence="2" type="ORF">SAMN05216243_1951</name>
</gene>
<evidence type="ECO:0000313" key="2">
    <source>
        <dbReference type="EMBL" id="SDK09012.1"/>
    </source>
</evidence>
<keyword evidence="1" id="KW-1133">Transmembrane helix</keyword>
<keyword evidence="1" id="KW-0472">Membrane</keyword>
<accession>A0A1G8Z1N0</accession>
<feature type="transmembrane region" description="Helical" evidence="1">
    <location>
        <begin position="6"/>
        <end position="23"/>
    </location>
</feature>